<dbReference type="EMBL" id="BBSA01000006">
    <property type="protein sequence ID" value="GAM62581.1"/>
    <property type="molecule type" value="Genomic_DNA"/>
</dbReference>
<comment type="caution">
    <text evidence="1">The sequence shown here is derived from an EMBL/GenBank/DDBJ whole genome shotgun (WGS) entry which is preliminary data.</text>
</comment>
<organism evidence="1 2">
    <name type="scientific">Vibrio ishigakensis</name>
    <dbReference type="NCBI Taxonomy" id="1481914"/>
    <lineage>
        <taxon>Bacteria</taxon>
        <taxon>Pseudomonadati</taxon>
        <taxon>Pseudomonadota</taxon>
        <taxon>Gammaproteobacteria</taxon>
        <taxon>Vibrionales</taxon>
        <taxon>Vibrionaceae</taxon>
        <taxon>Vibrio</taxon>
    </lineage>
</organism>
<dbReference type="AlphaFoldDB" id="A0A0B8P8D9"/>
<protein>
    <submittedName>
        <fullName evidence="1">PTS system</fullName>
    </submittedName>
</protein>
<proteinExistence type="predicted"/>
<name>A0A0B8P8D9_9VIBR</name>
<sequence length="42" mass="4697">MSALYDKMVNVIEQKVTPIAGKIGQQKYVTSIRDALSPRYPS</sequence>
<evidence type="ECO:0000313" key="1">
    <source>
        <dbReference type="EMBL" id="GAM62581.1"/>
    </source>
</evidence>
<reference evidence="1 2" key="2">
    <citation type="submission" date="2015-01" db="EMBL/GenBank/DDBJ databases">
        <authorList>
            <consortium name="NBRP consortium"/>
            <person name="Sawabe T."/>
            <person name="Meirelles P."/>
            <person name="Feng G."/>
            <person name="Sayaka M."/>
            <person name="Hattori M."/>
            <person name="Ohkuma M."/>
        </authorList>
    </citation>
    <scope>NUCLEOTIDE SEQUENCE [LARGE SCALE GENOMIC DNA]</scope>
    <source>
        <strain evidence="1 2">JCM19232</strain>
    </source>
</reference>
<dbReference type="Proteomes" id="UP000031670">
    <property type="component" value="Unassembled WGS sequence"/>
</dbReference>
<reference evidence="1 2" key="1">
    <citation type="submission" date="2015-01" db="EMBL/GenBank/DDBJ databases">
        <title>Vibrio sp. C5 JCM 19232 whole genome shotgun sequence.</title>
        <authorList>
            <person name="Sawabe T."/>
            <person name="Meirelles P."/>
            <person name="Feng G."/>
            <person name="Sayaka M."/>
            <person name="Hattori M."/>
            <person name="Ohkuma M."/>
        </authorList>
    </citation>
    <scope>NUCLEOTIDE SEQUENCE [LARGE SCALE GENOMIC DNA]</scope>
    <source>
        <strain evidence="1 2">JCM19232</strain>
    </source>
</reference>
<accession>A0A0B8P8D9</accession>
<gene>
    <name evidence="1" type="ORF">JCM19232_1738</name>
</gene>
<evidence type="ECO:0000313" key="2">
    <source>
        <dbReference type="Proteomes" id="UP000031670"/>
    </source>
</evidence>